<name>A0A544QU43_9FIRM</name>
<keyword evidence="2" id="KW-0813">Transport</keyword>
<dbReference type="InterPro" id="IPR035067">
    <property type="entry name" value="V-type_ATPase_csu/dsu"/>
</dbReference>
<dbReference type="InterPro" id="IPR050873">
    <property type="entry name" value="V-ATPase_V0D/AC39_subunit"/>
</dbReference>
<dbReference type="NCBIfam" id="NF002266">
    <property type="entry name" value="PRK01198.1-2"/>
    <property type="match status" value="1"/>
</dbReference>
<dbReference type="InterPro" id="IPR002843">
    <property type="entry name" value="ATPase_V0-cplx_csu/dsu"/>
</dbReference>
<proteinExistence type="inferred from homology"/>
<organism evidence="4 5">
    <name type="scientific">Peptacetobacter hominis</name>
    <dbReference type="NCBI Taxonomy" id="2743610"/>
    <lineage>
        <taxon>Bacteria</taxon>
        <taxon>Bacillati</taxon>
        <taxon>Bacillota</taxon>
        <taxon>Clostridia</taxon>
        <taxon>Peptostreptococcales</taxon>
        <taxon>Peptostreptococcaceae</taxon>
        <taxon>Peptacetobacter</taxon>
    </lineage>
</organism>
<keyword evidence="3" id="KW-0406">Ion transport</keyword>
<dbReference type="GO" id="GO:0046961">
    <property type="term" value="F:proton-transporting ATPase activity, rotational mechanism"/>
    <property type="evidence" value="ECO:0007669"/>
    <property type="project" value="InterPro"/>
</dbReference>
<sequence>MHFKERGLINLAKINNRDYVFATACVRSGEKNMLSHDKIEKMVESKSPEDALKVLTELEYGAVSEDVSPEEFEKLLTREHKRTYEFVRSIVHDSKYFNLFLYPSDYHNIKVILKAEFLGTDPEPFFMGSGTIDPQTLLVMVRDRNFVGMTSNMKDAIEEVLDVFGRTKDPQQVDVILDKACYKDMSLLAEQSENQYLKGYVKLLIDTINLRIFVRMRQMNKSWDFFSKVFIEGGNITEKFFIGGYDEPFESFAEKLGAYGLSEVLSESAPMLKEKGSFTMLEKMCDNRLMDYVKDSKYKSFGIEAVVGYILAKENEIKSARIIMAGKLAGLPSDRIRERLRESYV</sequence>
<comment type="similarity">
    <text evidence="1">Belongs to the V-ATPase V0D/AC39 subunit family.</text>
</comment>
<dbReference type="Gene3D" id="1.20.1690.10">
    <property type="entry name" value="V-type ATP synthase subunit C domain"/>
    <property type="match status" value="2"/>
</dbReference>
<protein>
    <submittedName>
        <fullName evidence="4">V-type ATP synthase subunit C</fullName>
    </submittedName>
</protein>
<reference evidence="4 5" key="1">
    <citation type="submission" date="2019-02" db="EMBL/GenBank/DDBJ databases">
        <title>Peptostreptococcaceae bacterium ZHW00191 nov., a new bacterium isolated from the human gut.</title>
        <authorList>
            <person name="Zhou H.-W."/>
            <person name="Chen X.-J."/>
        </authorList>
    </citation>
    <scope>NUCLEOTIDE SEQUENCE [LARGE SCALE GENOMIC DNA]</scope>
    <source>
        <strain evidence="4 5">ZHW00191</strain>
    </source>
</reference>
<evidence type="ECO:0000313" key="5">
    <source>
        <dbReference type="Proteomes" id="UP000317863"/>
    </source>
</evidence>
<dbReference type="Pfam" id="PF01992">
    <property type="entry name" value="vATP-synt_AC39"/>
    <property type="match status" value="1"/>
</dbReference>
<evidence type="ECO:0000256" key="2">
    <source>
        <dbReference type="ARBA" id="ARBA00022448"/>
    </source>
</evidence>
<accession>A0A544QU43</accession>
<dbReference type="Gene3D" id="1.10.132.50">
    <property type="entry name" value="ATP synthase (C/AC39) subunit, domain 3"/>
    <property type="match status" value="1"/>
</dbReference>
<comment type="caution">
    <text evidence="4">The sequence shown here is derived from an EMBL/GenBank/DDBJ whole genome shotgun (WGS) entry which is preliminary data.</text>
</comment>
<dbReference type="OrthoDB" id="1653at2"/>
<evidence type="ECO:0000256" key="3">
    <source>
        <dbReference type="ARBA" id="ARBA00023065"/>
    </source>
</evidence>
<gene>
    <name evidence="4" type="ORF">EXD82_07700</name>
</gene>
<dbReference type="EMBL" id="SGJB01000013">
    <property type="protein sequence ID" value="TQQ84213.1"/>
    <property type="molecule type" value="Genomic_DNA"/>
</dbReference>
<evidence type="ECO:0000256" key="1">
    <source>
        <dbReference type="ARBA" id="ARBA00006709"/>
    </source>
</evidence>
<dbReference type="Proteomes" id="UP000317863">
    <property type="component" value="Unassembled WGS sequence"/>
</dbReference>
<dbReference type="InterPro" id="IPR044911">
    <property type="entry name" value="V-type_ATPase_csu/dsu_dom_3"/>
</dbReference>
<evidence type="ECO:0000313" key="4">
    <source>
        <dbReference type="EMBL" id="TQQ84213.1"/>
    </source>
</evidence>
<dbReference type="PANTHER" id="PTHR38682">
    <property type="entry name" value="V-TYPE ATP SYNTHASE SUBUNIT C"/>
    <property type="match status" value="1"/>
</dbReference>
<dbReference type="SUPFAM" id="SSF103486">
    <property type="entry name" value="V-type ATP synthase subunit C"/>
    <property type="match status" value="1"/>
</dbReference>
<dbReference type="AlphaFoldDB" id="A0A544QU43"/>
<keyword evidence="5" id="KW-1185">Reference proteome</keyword>
<dbReference type="PANTHER" id="PTHR38682:SF1">
    <property type="entry name" value="V-TYPE ATP SYNTHASE SUBUNIT C"/>
    <property type="match status" value="1"/>
</dbReference>
<dbReference type="InterPro" id="IPR036079">
    <property type="entry name" value="ATPase_csu/dsu_sf"/>
</dbReference>